<proteinExistence type="predicted"/>
<dbReference type="AlphaFoldDB" id="A0A371EZ57"/>
<feature type="non-terminal residue" evidence="1">
    <location>
        <position position="1"/>
    </location>
</feature>
<evidence type="ECO:0000313" key="2">
    <source>
        <dbReference type="Proteomes" id="UP000257109"/>
    </source>
</evidence>
<protein>
    <recommendedName>
        <fullName evidence="3">Reverse transcriptase domain-containing protein</fullName>
    </recommendedName>
</protein>
<organism evidence="1 2">
    <name type="scientific">Mucuna pruriens</name>
    <name type="common">Velvet bean</name>
    <name type="synonym">Dolichos pruriens</name>
    <dbReference type="NCBI Taxonomy" id="157652"/>
    <lineage>
        <taxon>Eukaryota</taxon>
        <taxon>Viridiplantae</taxon>
        <taxon>Streptophyta</taxon>
        <taxon>Embryophyta</taxon>
        <taxon>Tracheophyta</taxon>
        <taxon>Spermatophyta</taxon>
        <taxon>Magnoliopsida</taxon>
        <taxon>eudicotyledons</taxon>
        <taxon>Gunneridae</taxon>
        <taxon>Pentapetalae</taxon>
        <taxon>rosids</taxon>
        <taxon>fabids</taxon>
        <taxon>Fabales</taxon>
        <taxon>Fabaceae</taxon>
        <taxon>Papilionoideae</taxon>
        <taxon>50 kb inversion clade</taxon>
        <taxon>NPAAA clade</taxon>
        <taxon>indigoferoid/millettioid clade</taxon>
        <taxon>Phaseoleae</taxon>
        <taxon>Mucuna</taxon>
    </lineage>
</organism>
<dbReference type="OrthoDB" id="2269275at2759"/>
<evidence type="ECO:0008006" key="3">
    <source>
        <dbReference type="Google" id="ProtNLM"/>
    </source>
</evidence>
<sequence>MSPYWIIFGKVYHLLVEIKHRAYWAIKKCNMAYDQADKETYENSQIYKKKVKQFHDNKILRKEFRVGQKVLLFNSRLKLIVGKLRSRWDGTFVVTNIFSYAVVELRDEANNRNLKINRHWINPYREGPTPMVGEMESILLMEPTLLEDTP</sequence>
<gene>
    <name evidence="1" type="ORF">CR513_49460</name>
</gene>
<accession>A0A371EZ57</accession>
<dbReference type="Proteomes" id="UP000257109">
    <property type="component" value="Unassembled WGS sequence"/>
</dbReference>
<reference evidence="1" key="1">
    <citation type="submission" date="2018-05" db="EMBL/GenBank/DDBJ databases">
        <title>Draft genome of Mucuna pruriens seed.</title>
        <authorList>
            <person name="Nnadi N.E."/>
            <person name="Vos R."/>
            <person name="Hasami M.H."/>
            <person name="Devisetty U.K."/>
            <person name="Aguiy J.C."/>
        </authorList>
    </citation>
    <scope>NUCLEOTIDE SEQUENCE [LARGE SCALE GENOMIC DNA]</scope>
    <source>
        <strain evidence="1">JCA_2017</strain>
    </source>
</reference>
<dbReference type="EMBL" id="QJKJ01011420">
    <property type="protein sequence ID" value="RDX71223.1"/>
    <property type="molecule type" value="Genomic_DNA"/>
</dbReference>
<evidence type="ECO:0000313" key="1">
    <source>
        <dbReference type="EMBL" id="RDX71223.1"/>
    </source>
</evidence>
<name>A0A371EZ57_MUCPR</name>
<comment type="caution">
    <text evidence="1">The sequence shown here is derived from an EMBL/GenBank/DDBJ whole genome shotgun (WGS) entry which is preliminary data.</text>
</comment>
<keyword evidence="2" id="KW-1185">Reference proteome</keyword>